<organism evidence="2 3">
    <name type="scientific">Lactococcus lactis subsp. cremoris (strain MG1363)</name>
    <dbReference type="NCBI Taxonomy" id="416870"/>
    <lineage>
        <taxon>Bacteria</taxon>
        <taxon>Bacillati</taxon>
        <taxon>Bacillota</taxon>
        <taxon>Bacilli</taxon>
        <taxon>Lactobacillales</taxon>
        <taxon>Streptococcaceae</taxon>
        <taxon>Lactococcus</taxon>
        <taxon>Lactococcus cremoris subsp. cremoris</taxon>
    </lineage>
</organism>
<evidence type="ECO:0000313" key="2">
    <source>
        <dbReference type="EMBL" id="CAL98590.1"/>
    </source>
</evidence>
<reference evidence="2 3" key="1">
    <citation type="journal article" date="2007" name="J. Bacteriol.">
        <title>The complete genome sequence of the lactic acid bacterial paradigm Lactococcus lactis subsp. cremoris MG1363.</title>
        <authorList>
            <person name="Wegmann U."/>
            <person name="O'Connell-Motherway M."/>
            <person name="Zomer A."/>
            <person name="Buist G."/>
            <person name="Shearman C."/>
            <person name="Canchaya C."/>
            <person name="Ventura M."/>
            <person name="Goesmann A."/>
            <person name="Gasson M.J."/>
            <person name="Kuipers O.P."/>
            <person name="van Sinderen D."/>
            <person name="Kok J."/>
        </authorList>
    </citation>
    <scope>NUCLEOTIDE SEQUENCE [LARGE SCALE GENOMIC DNA]</scope>
    <source>
        <strain evidence="2 3">MG1363</strain>
    </source>
</reference>
<dbReference type="EMBL" id="AM406671">
    <property type="protein sequence ID" value="CAL98590.1"/>
    <property type="molecule type" value="Genomic_DNA"/>
</dbReference>
<dbReference type="Proteomes" id="UP000000364">
    <property type="component" value="Chromosome"/>
</dbReference>
<dbReference type="HOGENOM" id="CLU_3291569_0_0_9"/>
<dbReference type="AlphaFoldDB" id="A2RMQ6"/>
<proteinExistence type="predicted"/>
<sequence>MSVIFEHYFEEIHFINYTINLFLTVFFLQIDKIRVKLKYR</sequence>
<protein>
    <submittedName>
        <fullName evidence="2">Uncharacterized protein</fullName>
    </submittedName>
</protein>
<dbReference type="STRING" id="416870.llmg_2022"/>
<keyword evidence="1" id="KW-0812">Transmembrane</keyword>
<accession>A2RMQ6</accession>
<name>A2RMQ6_LACLM</name>
<evidence type="ECO:0000256" key="1">
    <source>
        <dbReference type="SAM" id="Phobius"/>
    </source>
</evidence>
<evidence type="ECO:0000313" key="3">
    <source>
        <dbReference type="Proteomes" id="UP000000364"/>
    </source>
</evidence>
<dbReference type="KEGG" id="llm:llmg_2022"/>
<keyword evidence="1" id="KW-1133">Transmembrane helix</keyword>
<keyword evidence="1" id="KW-0472">Membrane</keyword>
<gene>
    <name evidence="2" type="ordered locus">llmg_2022</name>
</gene>
<feature type="transmembrane region" description="Helical" evidence="1">
    <location>
        <begin position="12"/>
        <end position="30"/>
    </location>
</feature>